<gene>
    <name evidence="2" type="ORF">EYC84_005479</name>
</gene>
<feature type="region of interest" description="Disordered" evidence="1">
    <location>
        <begin position="113"/>
        <end position="162"/>
    </location>
</feature>
<dbReference type="AlphaFoldDB" id="A0A5M9JZ46"/>
<name>A0A5M9JZ46_MONFR</name>
<protein>
    <submittedName>
        <fullName evidence="2">Uncharacterized protein</fullName>
    </submittedName>
</protein>
<feature type="compositionally biased region" description="Low complexity" evidence="1">
    <location>
        <begin position="1"/>
        <end position="19"/>
    </location>
</feature>
<feature type="compositionally biased region" description="Polar residues" evidence="1">
    <location>
        <begin position="136"/>
        <end position="146"/>
    </location>
</feature>
<evidence type="ECO:0000313" key="2">
    <source>
        <dbReference type="EMBL" id="KAA8573937.1"/>
    </source>
</evidence>
<sequence>MTLTTSPTTTHPPSNDPSPQRGRKRRRSSAVSPPPRQPVHPRISGAEFVTDPPYFSYPHLITTLAILASHPHTHTETHKHKHNRNLACRHSSSDEISKDTLQRDNHRLFSLIRPPDPFSSLQDPKKPIALPLSKQWPASRSRYSTSETEDEKQESRAQTCDG</sequence>
<dbReference type="Proteomes" id="UP000322873">
    <property type="component" value="Unassembled WGS sequence"/>
</dbReference>
<comment type="caution">
    <text evidence="2">The sequence shown here is derived from an EMBL/GenBank/DDBJ whole genome shotgun (WGS) entry which is preliminary data.</text>
</comment>
<evidence type="ECO:0000256" key="1">
    <source>
        <dbReference type="SAM" id="MobiDB-lite"/>
    </source>
</evidence>
<accession>A0A5M9JZ46</accession>
<evidence type="ECO:0000313" key="3">
    <source>
        <dbReference type="Proteomes" id="UP000322873"/>
    </source>
</evidence>
<reference evidence="2 3" key="1">
    <citation type="submission" date="2019-06" db="EMBL/GenBank/DDBJ databases">
        <title>Genome Sequence of the Brown Rot Fungal Pathogen Monilinia fructicola.</title>
        <authorList>
            <person name="De Miccolis Angelini R.M."/>
            <person name="Landi L."/>
            <person name="Abate D."/>
            <person name="Pollastro S."/>
            <person name="Romanazzi G."/>
            <person name="Faretra F."/>
        </authorList>
    </citation>
    <scope>NUCLEOTIDE SEQUENCE [LARGE SCALE GENOMIC DNA]</scope>
    <source>
        <strain evidence="2 3">Mfrc123</strain>
    </source>
</reference>
<feature type="region of interest" description="Disordered" evidence="1">
    <location>
        <begin position="1"/>
        <end position="45"/>
    </location>
</feature>
<feature type="compositionally biased region" description="Basic and acidic residues" evidence="1">
    <location>
        <begin position="91"/>
        <end position="101"/>
    </location>
</feature>
<keyword evidence="3" id="KW-1185">Reference proteome</keyword>
<feature type="region of interest" description="Disordered" evidence="1">
    <location>
        <begin position="72"/>
        <end position="101"/>
    </location>
</feature>
<dbReference type="EMBL" id="VICG01000003">
    <property type="protein sequence ID" value="KAA8573937.1"/>
    <property type="molecule type" value="Genomic_DNA"/>
</dbReference>
<organism evidence="2 3">
    <name type="scientific">Monilinia fructicola</name>
    <name type="common">Brown rot fungus</name>
    <name type="synonym">Ciboria fructicola</name>
    <dbReference type="NCBI Taxonomy" id="38448"/>
    <lineage>
        <taxon>Eukaryota</taxon>
        <taxon>Fungi</taxon>
        <taxon>Dikarya</taxon>
        <taxon>Ascomycota</taxon>
        <taxon>Pezizomycotina</taxon>
        <taxon>Leotiomycetes</taxon>
        <taxon>Helotiales</taxon>
        <taxon>Sclerotiniaceae</taxon>
        <taxon>Monilinia</taxon>
    </lineage>
</organism>
<proteinExistence type="predicted"/>